<evidence type="ECO:0000313" key="1">
    <source>
        <dbReference type="EMBL" id="KAA0051575.1"/>
    </source>
</evidence>
<sequence length="186" mass="20313">MRHFLFAASRRSHAVQVASVLVCTVPSSAAAIHCRPLEFIATWSVPRHWKTERSVCRVHLNSETRAAPAPSVAPCGLICCNLDLGTSPLGKRDFAVRTRLGKSLVRRDRQSGIDIDMIRVIRRDRSQLDCLSVSSGYTTDQFVLGVPLGSPKTSYVPPGSHVARVRNVLVLGDRGKGKGKLASDQK</sequence>
<dbReference type="AlphaFoldDB" id="A0A5A7UD39"/>
<accession>A0A5A7UD39</accession>
<evidence type="ECO:0000313" key="2">
    <source>
        <dbReference type="Proteomes" id="UP000321393"/>
    </source>
</evidence>
<dbReference type="EMBL" id="SSTE01011259">
    <property type="protein sequence ID" value="KAA0051575.1"/>
    <property type="molecule type" value="Genomic_DNA"/>
</dbReference>
<proteinExistence type="predicted"/>
<comment type="caution">
    <text evidence="1">The sequence shown here is derived from an EMBL/GenBank/DDBJ whole genome shotgun (WGS) entry which is preliminary data.</text>
</comment>
<name>A0A5A7UD39_CUCMM</name>
<dbReference type="Proteomes" id="UP000321393">
    <property type="component" value="Unassembled WGS sequence"/>
</dbReference>
<organism evidence="1 2">
    <name type="scientific">Cucumis melo var. makuwa</name>
    <name type="common">Oriental melon</name>
    <dbReference type="NCBI Taxonomy" id="1194695"/>
    <lineage>
        <taxon>Eukaryota</taxon>
        <taxon>Viridiplantae</taxon>
        <taxon>Streptophyta</taxon>
        <taxon>Embryophyta</taxon>
        <taxon>Tracheophyta</taxon>
        <taxon>Spermatophyta</taxon>
        <taxon>Magnoliopsida</taxon>
        <taxon>eudicotyledons</taxon>
        <taxon>Gunneridae</taxon>
        <taxon>Pentapetalae</taxon>
        <taxon>rosids</taxon>
        <taxon>fabids</taxon>
        <taxon>Cucurbitales</taxon>
        <taxon>Cucurbitaceae</taxon>
        <taxon>Benincaseae</taxon>
        <taxon>Cucumis</taxon>
    </lineage>
</organism>
<reference evidence="1 2" key="1">
    <citation type="submission" date="2019-08" db="EMBL/GenBank/DDBJ databases">
        <title>Draft genome sequences of two oriental melons (Cucumis melo L. var makuwa).</title>
        <authorList>
            <person name="Kwon S.-Y."/>
        </authorList>
    </citation>
    <scope>NUCLEOTIDE SEQUENCE [LARGE SCALE GENOMIC DNA]</scope>
    <source>
        <strain evidence="2">cv. SW 3</strain>
        <tissue evidence="1">Leaf</tissue>
    </source>
</reference>
<gene>
    <name evidence="1" type="ORF">E6C27_scaffold174G001140</name>
</gene>
<protein>
    <submittedName>
        <fullName evidence="1">Uncharacterized protein</fullName>
    </submittedName>
</protein>